<dbReference type="Proteomes" id="UP000068250">
    <property type="component" value="Plasmid 2P"/>
</dbReference>
<evidence type="ECO:0000259" key="1">
    <source>
        <dbReference type="Pfam" id="PF14280"/>
    </source>
</evidence>
<dbReference type="Proteomes" id="UP000657200">
    <property type="component" value="Unassembled WGS sequence"/>
</dbReference>
<geneLocation type="plasmid" evidence="4">
    <name>2P</name>
</geneLocation>
<proteinExistence type="predicted"/>
<dbReference type="EMBL" id="WOTE01000012">
    <property type="protein sequence ID" value="NHO40471.1"/>
    <property type="molecule type" value="Genomic_DNA"/>
</dbReference>
<dbReference type="PATRIC" id="fig|431306.5.peg.2942"/>
<evidence type="ECO:0000313" key="2">
    <source>
        <dbReference type="EMBL" id="CEF57498.1"/>
    </source>
</evidence>
<accession>A0A0U5FAX7</accession>
<organism evidence="2 4">
    <name type="scientific">Acetobacter ghanensis</name>
    <dbReference type="NCBI Taxonomy" id="431306"/>
    <lineage>
        <taxon>Bacteria</taxon>
        <taxon>Pseudomonadati</taxon>
        <taxon>Pseudomonadota</taxon>
        <taxon>Alphaproteobacteria</taxon>
        <taxon>Acetobacterales</taxon>
        <taxon>Acetobacteraceae</taxon>
        <taxon>Acetobacter</taxon>
    </lineage>
</organism>
<dbReference type="EMBL" id="LN609304">
    <property type="protein sequence ID" value="CEF57498.1"/>
    <property type="molecule type" value="Genomic_DNA"/>
</dbReference>
<evidence type="ECO:0000313" key="3">
    <source>
        <dbReference type="EMBL" id="NHO40471.1"/>
    </source>
</evidence>
<protein>
    <submittedName>
        <fullName evidence="3">DUF4365 domain-containing protein</fullName>
    </submittedName>
</protein>
<evidence type="ECO:0000313" key="5">
    <source>
        <dbReference type="Proteomes" id="UP000657200"/>
    </source>
</evidence>
<sequence>MAKKRGETHLMEDASEGIIGNLLPELWVMRKLHPDYGVDYTIEVFEKSGTSFPTMGEFLYVQAKSIASTEKKVLPIASRLNVEKYTASNNGEVEMTLDVVKYQLDSDTIDNARLMGPATPLLLFLVDLELKEVFYICLTDYYDKIIEPNGVKLDGQASVVINIPYANRLTKNGSADVMRFFACRPKLYGLISLANYQRREVQFLVQDIETQRDVRRIVLDLYILRRFALRLRAMPLWDRIIVWEAVQCQKAVLDNVIETLDETKLLALAEKILSGLHEEHNDREKFIEAARIISGFSNAWSSLANLGNMFEELMRECFLPSYIGQLSSGDEDHYRVITEI</sequence>
<name>A0A0U5FAX7_9PROT</name>
<reference evidence="4" key="2">
    <citation type="submission" date="2014-09" db="EMBL/GenBank/DDBJ databases">
        <authorList>
            <person name="Illeghems K.G."/>
        </authorList>
    </citation>
    <scope>NUCLEOTIDE SEQUENCE [LARGE SCALE GENOMIC DNA]</scope>
    <source>
        <strain evidence="4">LMG 23848T</strain>
        <plasmid evidence="4">2P</plasmid>
    </source>
</reference>
<dbReference type="InterPro" id="IPR025375">
    <property type="entry name" value="DUF4365"/>
</dbReference>
<feature type="domain" description="DUF4365" evidence="1">
    <location>
        <begin position="12"/>
        <end position="179"/>
    </location>
</feature>
<reference evidence="3 5" key="3">
    <citation type="journal article" date="2020" name="Int. J. Syst. Evol. Microbiol.">
        <title>Novel acetic acid bacteria from cider fermentations: Acetobacter conturbans sp. nov. and Acetobacter fallax sp. nov.</title>
        <authorList>
            <person name="Sombolestani A.S."/>
            <person name="Cleenwerck I."/>
            <person name="Cnockaert M."/>
            <person name="Borremans W."/>
            <person name="Wieme A.D."/>
            <person name="De Vuyst L."/>
            <person name="Vandamme P."/>
        </authorList>
    </citation>
    <scope>NUCLEOTIDE SEQUENCE [LARGE SCALE GENOMIC DNA]</scope>
    <source>
        <strain evidence="3 5">LMG 23848</strain>
    </source>
</reference>
<keyword evidence="5" id="KW-1185">Reference proteome</keyword>
<dbReference type="AlphaFoldDB" id="A0A0U5FAX7"/>
<dbReference type="OrthoDB" id="5141067at2"/>
<evidence type="ECO:0000313" key="4">
    <source>
        <dbReference type="Proteomes" id="UP000068250"/>
    </source>
</evidence>
<gene>
    <name evidence="2" type="ORF">AGA_2P15</name>
    <name evidence="3" type="ORF">GOB80_12450</name>
</gene>
<dbReference type="Pfam" id="PF14280">
    <property type="entry name" value="DUF4365"/>
    <property type="match status" value="1"/>
</dbReference>
<reference evidence="2" key="1">
    <citation type="submission" date="2014-09" db="EMBL/GenBank/DDBJ databases">
        <authorList>
            <person name="Magalhaes I.L.F."/>
            <person name="Oliveira U."/>
            <person name="Santos F.R."/>
            <person name="Vidigal T.H.D.A."/>
            <person name="Brescovit A.D."/>
            <person name="Santos A.J."/>
        </authorList>
    </citation>
    <scope>NUCLEOTIDE SEQUENCE</scope>
    <source>
        <strain evidence="2">LMG 23848T</strain>
    </source>
</reference>
<dbReference type="RefSeq" id="WP_083503729.1">
    <property type="nucleotide sequence ID" value="NZ_WOTE01000012.1"/>
</dbReference>